<dbReference type="GO" id="GO:0003677">
    <property type="term" value="F:DNA binding"/>
    <property type="evidence" value="ECO:0007669"/>
    <property type="project" value="InterPro"/>
</dbReference>
<proteinExistence type="predicted"/>
<organism evidence="2 3">
    <name type="scientific">Faecalibacter rhinopitheci</name>
    <dbReference type="NCBI Taxonomy" id="2779678"/>
    <lineage>
        <taxon>Bacteria</taxon>
        <taxon>Pseudomonadati</taxon>
        <taxon>Bacteroidota</taxon>
        <taxon>Flavobacteriia</taxon>
        <taxon>Flavobacteriales</taxon>
        <taxon>Weeksellaceae</taxon>
        <taxon>Faecalibacter</taxon>
    </lineage>
</organism>
<evidence type="ECO:0000259" key="1">
    <source>
        <dbReference type="PROSITE" id="PS50943"/>
    </source>
</evidence>
<reference evidence="2" key="1">
    <citation type="submission" date="2020-10" db="EMBL/GenBank/DDBJ databases">
        <authorList>
            <person name="Lu T."/>
            <person name="Wang Q."/>
            <person name="Han X."/>
        </authorList>
    </citation>
    <scope>NUCLEOTIDE SEQUENCE</scope>
    <source>
        <strain evidence="2">WQ 117</strain>
    </source>
</reference>
<evidence type="ECO:0000313" key="3">
    <source>
        <dbReference type="Proteomes" id="UP000608754"/>
    </source>
</evidence>
<sequence length="156" mass="18087">MNHNIDRYIKHNLNKFNWKDNKLAEKSGLSASQISKLKNGHVSKLSAQTFYSIVIAFDDTLDNAIKMVFDLNTFNLKKYIPRKRNEFGLLLQQFEISKNSLEEISQRTGIKEIRLSEAYYRNGALDAHEILLIEKVIGLEAGYLFKLMFEKKGLDK</sequence>
<dbReference type="Gene3D" id="1.10.260.40">
    <property type="entry name" value="lambda repressor-like DNA-binding domains"/>
    <property type="match status" value="1"/>
</dbReference>
<keyword evidence="3" id="KW-1185">Reference proteome</keyword>
<evidence type="ECO:0000313" key="2">
    <source>
        <dbReference type="EMBL" id="MBF0598380.1"/>
    </source>
</evidence>
<dbReference type="Pfam" id="PF01381">
    <property type="entry name" value="HTH_3"/>
    <property type="match status" value="1"/>
</dbReference>
<dbReference type="Proteomes" id="UP000608754">
    <property type="component" value="Unassembled WGS sequence"/>
</dbReference>
<comment type="caution">
    <text evidence="2">The sequence shown here is derived from an EMBL/GenBank/DDBJ whole genome shotgun (WGS) entry which is preliminary data.</text>
</comment>
<feature type="domain" description="HTH cro/C1-type" evidence="1">
    <location>
        <begin position="23"/>
        <end position="64"/>
    </location>
</feature>
<dbReference type="EMBL" id="JADGIK010000016">
    <property type="protein sequence ID" value="MBF0598380.1"/>
    <property type="molecule type" value="Genomic_DNA"/>
</dbReference>
<gene>
    <name evidence="2" type="ORF">IM532_13165</name>
</gene>
<dbReference type="RefSeq" id="WP_194183965.1">
    <property type="nucleotide sequence ID" value="NZ_JADGIK010000016.1"/>
</dbReference>
<dbReference type="SUPFAM" id="SSF47413">
    <property type="entry name" value="lambda repressor-like DNA-binding domains"/>
    <property type="match status" value="1"/>
</dbReference>
<dbReference type="InterPro" id="IPR010982">
    <property type="entry name" value="Lambda_DNA-bd_dom_sf"/>
</dbReference>
<dbReference type="InterPro" id="IPR001387">
    <property type="entry name" value="Cro/C1-type_HTH"/>
</dbReference>
<dbReference type="CDD" id="cd00093">
    <property type="entry name" value="HTH_XRE"/>
    <property type="match status" value="1"/>
</dbReference>
<accession>A0A8J7FT13</accession>
<dbReference type="PROSITE" id="PS50943">
    <property type="entry name" value="HTH_CROC1"/>
    <property type="match status" value="1"/>
</dbReference>
<name>A0A8J7FT13_9FLAO</name>
<dbReference type="AlphaFoldDB" id="A0A8J7FT13"/>
<protein>
    <submittedName>
        <fullName evidence="2">Helix-turn-helix transcriptional regulator</fullName>
    </submittedName>
</protein>